<gene>
    <name evidence="8" type="ORF">TGEB3V08_LOCUS1166</name>
</gene>
<protein>
    <recommendedName>
        <fullName evidence="7">Neogenin C-terminal domain-containing protein</fullName>
    </recommendedName>
</protein>
<evidence type="ECO:0000256" key="3">
    <source>
        <dbReference type="ARBA" id="ARBA00022989"/>
    </source>
</evidence>
<feature type="domain" description="Neogenin C-terminal" evidence="7">
    <location>
        <begin position="25"/>
        <end position="280"/>
    </location>
</feature>
<dbReference type="Pfam" id="PF06583">
    <property type="entry name" value="Neogenin_C"/>
    <property type="match status" value="1"/>
</dbReference>
<comment type="subcellular location">
    <subcellularLocation>
        <location evidence="1">Membrane</location>
        <topology evidence="1">Single-pass type I membrane protein</topology>
    </subcellularLocation>
</comment>
<accession>A0A7R9JRL8</accession>
<dbReference type="EMBL" id="OE839360">
    <property type="protein sequence ID" value="CAD7586914.1"/>
    <property type="molecule type" value="Genomic_DNA"/>
</dbReference>
<feature type="compositionally biased region" description="Low complexity" evidence="6">
    <location>
        <begin position="215"/>
        <end position="232"/>
    </location>
</feature>
<feature type="region of interest" description="Disordered" evidence="6">
    <location>
        <begin position="153"/>
        <end position="258"/>
    </location>
</feature>
<proteinExistence type="predicted"/>
<dbReference type="AlphaFoldDB" id="A0A7R9JRL8"/>
<keyword evidence="4" id="KW-0472">Membrane</keyword>
<evidence type="ECO:0000256" key="2">
    <source>
        <dbReference type="ARBA" id="ARBA00022692"/>
    </source>
</evidence>
<dbReference type="GO" id="GO:0016020">
    <property type="term" value="C:membrane"/>
    <property type="evidence" value="ECO:0007669"/>
    <property type="project" value="UniProtKB-SubCell"/>
</dbReference>
<keyword evidence="2" id="KW-0812">Transmembrane</keyword>
<keyword evidence="5" id="KW-0325">Glycoprotein</keyword>
<evidence type="ECO:0000313" key="8">
    <source>
        <dbReference type="EMBL" id="CAD7586914.1"/>
    </source>
</evidence>
<evidence type="ECO:0000256" key="6">
    <source>
        <dbReference type="SAM" id="MobiDB-lite"/>
    </source>
</evidence>
<dbReference type="InterPro" id="IPR010560">
    <property type="entry name" value="Neogenin_C"/>
</dbReference>
<evidence type="ECO:0000256" key="1">
    <source>
        <dbReference type="ARBA" id="ARBA00004479"/>
    </source>
</evidence>
<evidence type="ECO:0000256" key="5">
    <source>
        <dbReference type="ARBA" id="ARBA00023180"/>
    </source>
</evidence>
<organism evidence="8">
    <name type="scientific">Timema genevievae</name>
    <name type="common">Walking stick</name>
    <dbReference type="NCBI Taxonomy" id="629358"/>
    <lineage>
        <taxon>Eukaryota</taxon>
        <taxon>Metazoa</taxon>
        <taxon>Ecdysozoa</taxon>
        <taxon>Arthropoda</taxon>
        <taxon>Hexapoda</taxon>
        <taxon>Insecta</taxon>
        <taxon>Pterygota</taxon>
        <taxon>Neoptera</taxon>
        <taxon>Polyneoptera</taxon>
        <taxon>Phasmatodea</taxon>
        <taxon>Timematodea</taxon>
        <taxon>Timematoidea</taxon>
        <taxon>Timematidae</taxon>
        <taxon>Timema</taxon>
    </lineage>
</organism>
<keyword evidence="3" id="KW-1133">Transmembrane helix</keyword>
<feature type="compositionally biased region" description="Polar residues" evidence="6">
    <location>
        <begin position="240"/>
        <end position="258"/>
    </location>
</feature>
<evidence type="ECO:0000259" key="7">
    <source>
        <dbReference type="Pfam" id="PF06583"/>
    </source>
</evidence>
<name>A0A7R9JRL8_TIMGE</name>
<evidence type="ECO:0000256" key="4">
    <source>
        <dbReference type="ARBA" id="ARBA00023136"/>
    </source>
</evidence>
<sequence>MILRRYSRSRLDFRLWGNQPPNLGDDEKTSTARRVIKAKPIMLPVDSQPLRKRRKGKRVNDDLNSSHLTEFPTIEETIATATPLPSGAPQGVLVEPGGRPIYPRTQYTISRAHVTMDQAAQTPENPYSLQGGYDTVASLPPAAVSSVPPQVLYSTGMAQPGQEVGPTSATSKRHQGHPLKSFSVPAPPPQSAPGTPQPKHVVRPHGSSSPYKKTGLLASSSGAPPGGSTPSKGKGRVTKSPPTNAEDTSKIQPSYSTEELNQEMANLEGLMKDLNAITASEFEC</sequence>
<reference evidence="8" key="1">
    <citation type="submission" date="2020-11" db="EMBL/GenBank/DDBJ databases">
        <authorList>
            <person name="Tran Van P."/>
        </authorList>
    </citation>
    <scope>NUCLEOTIDE SEQUENCE</scope>
</reference>